<gene>
    <name evidence="1" type="ORF">LC_TR17503_c1_g1_i1_g.59837</name>
</gene>
<protein>
    <submittedName>
        <fullName evidence="1">F-box/kelch-repeat protein</fullName>
    </submittedName>
</protein>
<accession>A0A1J3FU41</accession>
<proteinExistence type="predicted"/>
<evidence type="ECO:0000313" key="1">
    <source>
        <dbReference type="EMBL" id="JAU46088.1"/>
    </source>
</evidence>
<sequence length="97" mass="11194">MVKGLEGLKRDIFYRTIHLANYGGKLVILWHNVQPLEFPVARKTRKHLCKIKRIWCAVISLEKRIGSSGLEIWGEIERSNAVLTVPYSYKILNCVTL</sequence>
<name>A0A1J3FU41_NOCCA</name>
<dbReference type="AlphaFoldDB" id="A0A1J3FU41"/>
<organism evidence="1">
    <name type="scientific">Noccaea caerulescens</name>
    <name type="common">Alpine penny-cress</name>
    <name type="synonym">Thlaspi caerulescens</name>
    <dbReference type="NCBI Taxonomy" id="107243"/>
    <lineage>
        <taxon>Eukaryota</taxon>
        <taxon>Viridiplantae</taxon>
        <taxon>Streptophyta</taxon>
        <taxon>Embryophyta</taxon>
        <taxon>Tracheophyta</taxon>
        <taxon>Spermatophyta</taxon>
        <taxon>Magnoliopsida</taxon>
        <taxon>eudicotyledons</taxon>
        <taxon>Gunneridae</taxon>
        <taxon>Pentapetalae</taxon>
        <taxon>rosids</taxon>
        <taxon>malvids</taxon>
        <taxon>Brassicales</taxon>
        <taxon>Brassicaceae</taxon>
        <taxon>Coluteocarpeae</taxon>
        <taxon>Noccaea</taxon>
    </lineage>
</organism>
<dbReference type="EMBL" id="GEVK01006744">
    <property type="protein sequence ID" value="JAU46088.1"/>
    <property type="molecule type" value="Transcribed_RNA"/>
</dbReference>
<reference evidence="1" key="1">
    <citation type="submission" date="2016-07" db="EMBL/GenBank/DDBJ databases">
        <title>De novo transcriptome assembly of four accessions of the metal hyperaccumulator plant Noccaea caerulescens.</title>
        <authorList>
            <person name="Blande D."/>
            <person name="Halimaa P."/>
            <person name="Tervahauta A.I."/>
            <person name="Aarts M.G."/>
            <person name="Karenlampi S.O."/>
        </authorList>
    </citation>
    <scope>NUCLEOTIDE SEQUENCE</scope>
</reference>